<dbReference type="Pfam" id="PF00849">
    <property type="entry name" value="PseudoU_synth_2"/>
    <property type="match status" value="1"/>
</dbReference>
<gene>
    <name evidence="5" type="ORF">MOO46_03675</name>
</gene>
<keyword evidence="3" id="KW-0413">Isomerase</keyword>
<dbReference type="SUPFAM" id="SSF55120">
    <property type="entry name" value="Pseudouridine synthase"/>
    <property type="match status" value="1"/>
</dbReference>
<dbReference type="InterPro" id="IPR020103">
    <property type="entry name" value="PsdUridine_synth_cat_dom_sf"/>
</dbReference>
<dbReference type="InterPro" id="IPR050188">
    <property type="entry name" value="RluA_PseudoU_synthase"/>
</dbReference>
<proteinExistence type="inferred from homology"/>
<evidence type="ECO:0000256" key="2">
    <source>
        <dbReference type="ARBA" id="ARBA00010876"/>
    </source>
</evidence>
<name>A0ABY4PIH7_9LACO</name>
<dbReference type="InterPro" id="IPR006145">
    <property type="entry name" value="PsdUridine_synth_RsuA/RluA"/>
</dbReference>
<comment type="catalytic activity">
    <reaction evidence="1 3">
        <text>a uridine in RNA = a pseudouridine in RNA</text>
        <dbReference type="Rhea" id="RHEA:48348"/>
        <dbReference type="Rhea" id="RHEA-COMP:12068"/>
        <dbReference type="Rhea" id="RHEA-COMP:12069"/>
        <dbReference type="ChEBI" id="CHEBI:65314"/>
        <dbReference type="ChEBI" id="CHEBI:65315"/>
    </reaction>
</comment>
<accession>A0ABY4PIH7</accession>
<evidence type="ECO:0000256" key="1">
    <source>
        <dbReference type="ARBA" id="ARBA00000073"/>
    </source>
</evidence>
<dbReference type="InterPro" id="IPR006224">
    <property type="entry name" value="PsdUridine_synth_RluA-like_CS"/>
</dbReference>
<evidence type="ECO:0000313" key="6">
    <source>
        <dbReference type="Proteomes" id="UP000831859"/>
    </source>
</evidence>
<evidence type="ECO:0000259" key="4">
    <source>
        <dbReference type="Pfam" id="PF00849"/>
    </source>
</evidence>
<comment type="function">
    <text evidence="3">Responsible for synthesis of pseudouridine from uracil.</text>
</comment>
<evidence type="ECO:0000256" key="3">
    <source>
        <dbReference type="RuleBase" id="RU362028"/>
    </source>
</evidence>
<dbReference type="NCBIfam" id="TIGR00005">
    <property type="entry name" value="rluA_subfam"/>
    <property type="match status" value="1"/>
</dbReference>
<evidence type="ECO:0000313" key="5">
    <source>
        <dbReference type="EMBL" id="UQS85661.1"/>
    </source>
</evidence>
<dbReference type="Proteomes" id="UP000831859">
    <property type="component" value="Chromosome"/>
</dbReference>
<dbReference type="InterPro" id="IPR006225">
    <property type="entry name" value="PsdUridine_synth_RluC/D"/>
</dbReference>
<comment type="similarity">
    <text evidence="2 3">Belongs to the pseudouridine synthase RluA family.</text>
</comment>
<dbReference type="PROSITE" id="PS01129">
    <property type="entry name" value="PSI_RLU"/>
    <property type="match status" value="1"/>
</dbReference>
<dbReference type="RefSeq" id="WP_249511625.1">
    <property type="nucleotide sequence ID" value="NZ_CP093362.1"/>
</dbReference>
<dbReference type="Gene3D" id="3.30.2350.10">
    <property type="entry name" value="Pseudouridine synthase"/>
    <property type="match status" value="1"/>
</dbReference>
<reference evidence="5 6" key="1">
    <citation type="journal article" date="2022" name="Int. J. Syst. Evol. Microbiol.">
        <title>Apilactobacillus apisilvae sp. nov., Nicolia spurrieriana gen. nov. sp. nov., Bombilactobacillus folatiphilus sp. nov. and Bombilactobacillus thymidiniphilus sp. nov., four new lactic acid bacterial isolates from stingless bees Tetragonula carbonaria and Austroplebeia australis.</title>
        <authorList>
            <person name="Oliphant S.A."/>
            <person name="Watson-Haigh N.S."/>
            <person name="Sumby K.M."/>
            <person name="Gardner J."/>
            <person name="Groom S."/>
            <person name="Jiranek V."/>
        </authorList>
    </citation>
    <scope>NUCLEOTIDE SEQUENCE [LARGE SCALE GENOMIC DNA]</scope>
    <source>
        <strain evidence="5 6">SG5_A10</strain>
    </source>
</reference>
<organism evidence="5 6">
    <name type="scientific">Apilactobacillus apisilvae</name>
    <dbReference type="NCBI Taxonomy" id="2923364"/>
    <lineage>
        <taxon>Bacteria</taxon>
        <taxon>Bacillati</taxon>
        <taxon>Bacillota</taxon>
        <taxon>Bacilli</taxon>
        <taxon>Lactobacillales</taxon>
        <taxon>Lactobacillaceae</taxon>
        <taxon>Apilactobacillus</taxon>
    </lineage>
</organism>
<sequence>MTLEFTWVNNDKIEYGIKKFLASKGVSHRMYNDLKHDGSIMLNHHKTKFDAQVEPSDSLTVVFPDEQSDDEVAFSDQPINVVYEDNNWLVINKSAGLTSVPGPANREDTLVNRIKGYLRKNGSHDLKPHLITRLDRFTSGLVLVAKNRLANSLANQRVAKHQIEKYYYAIVEGKLSDEHSIIDQPIGRIGDNFRREVTPDGKNAITEYLVVSSLNDKTLAKIKLHTGRTHQIRVHMTALGHPLLGDQLYDGPLNEGIERQALHAYYLKFHDDLSDVDREFKLDLPADMKAIL</sequence>
<dbReference type="PANTHER" id="PTHR21600">
    <property type="entry name" value="MITOCHONDRIAL RNA PSEUDOURIDINE SYNTHASE"/>
    <property type="match status" value="1"/>
</dbReference>
<dbReference type="EC" id="5.4.99.-" evidence="3"/>
<protein>
    <recommendedName>
        <fullName evidence="3">Pseudouridine synthase</fullName>
        <ecNumber evidence="3">5.4.99.-</ecNumber>
    </recommendedName>
</protein>
<dbReference type="EMBL" id="CP093362">
    <property type="protein sequence ID" value="UQS85661.1"/>
    <property type="molecule type" value="Genomic_DNA"/>
</dbReference>
<dbReference type="PANTHER" id="PTHR21600:SF35">
    <property type="entry name" value="PSEUDOURIDINE SYNTHASE"/>
    <property type="match status" value="1"/>
</dbReference>
<keyword evidence="6" id="KW-1185">Reference proteome</keyword>
<dbReference type="CDD" id="cd02869">
    <property type="entry name" value="PseudoU_synth_RluA_like"/>
    <property type="match status" value="1"/>
</dbReference>
<feature type="domain" description="Pseudouridine synthase RsuA/RluA-like" evidence="4">
    <location>
        <begin position="87"/>
        <end position="237"/>
    </location>
</feature>